<dbReference type="OrthoDB" id="958534at2"/>
<name>A0A5M8QP41_9BACT</name>
<sequence>MDKKLLKELYQRGDRKRKIALFSVYSEWILMDTSLKFIRDRINKDLGFDLVTEREIKYARHHFKTRINKPSKPNLVNHPKAFESFDHTPTTESISWTNPDEVGSNQNSLKTKFSQ</sequence>
<evidence type="ECO:0000256" key="1">
    <source>
        <dbReference type="SAM" id="MobiDB-lite"/>
    </source>
</evidence>
<feature type="region of interest" description="Disordered" evidence="1">
    <location>
        <begin position="69"/>
        <end position="115"/>
    </location>
</feature>
<evidence type="ECO:0000313" key="2">
    <source>
        <dbReference type="EMBL" id="KAA6437058.1"/>
    </source>
</evidence>
<dbReference type="AlphaFoldDB" id="A0A5M8QP41"/>
<reference evidence="2 3" key="1">
    <citation type="submission" date="2019-05" db="EMBL/GenBank/DDBJ databases">
        <authorList>
            <person name="Qu J.-H."/>
        </authorList>
    </citation>
    <scope>NUCLEOTIDE SEQUENCE [LARGE SCALE GENOMIC DNA]</scope>
    <source>
        <strain evidence="2 3">NS28</strain>
    </source>
</reference>
<accession>A0A5M8QP41</accession>
<feature type="compositionally biased region" description="Polar residues" evidence="1">
    <location>
        <begin position="87"/>
        <end position="115"/>
    </location>
</feature>
<dbReference type="Proteomes" id="UP000323994">
    <property type="component" value="Unassembled WGS sequence"/>
</dbReference>
<dbReference type="EMBL" id="VBSN01000059">
    <property type="protein sequence ID" value="KAA6437058.1"/>
    <property type="molecule type" value="Genomic_DNA"/>
</dbReference>
<protein>
    <submittedName>
        <fullName evidence="2">Uncharacterized protein</fullName>
    </submittedName>
</protein>
<proteinExistence type="predicted"/>
<gene>
    <name evidence="2" type="ORF">FEM33_20270</name>
</gene>
<organism evidence="2 3">
    <name type="scientific">Dyadobacter flavalbus</name>
    <dbReference type="NCBI Taxonomy" id="2579942"/>
    <lineage>
        <taxon>Bacteria</taxon>
        <taxon>Pseudomonadati</taxon>
        <taxon>Bacteroidota</taxon>
        <taxon>Cytophagia</taxon>
        <taxon>Cytophagales</taxon>
        <taxon>Spirosomataceae</taxon>
        <taxon>Dyadobacter</taxon>
    </lineage>
</organism>
<dbReference type="RefSeq" id="WP_139013816.1">
    <property type="nucleotide sequence ID" value="NZ_VBSN01000059.1"/>
</dbReference>
<evidence type="ECO:0000313" key="3">
    <source>
        <dbReference type="Proteomes" id="UP000323994"/>
    </source>
</evidence>
<keyword evidence="3" id="KW-1185">Reference proteome</keyword>
<comment type="caution">
    <text evidence="2">The sequence shown here is derived from an EMBL/GenBank/DDBJ whole genome shotgun (WGS) entry which is preliminary data.</text>
</comment>